<organism evidence="3 4">
    <name type="scientific">Echria macrotheca</name>
    <dbReference type="NCBI Taxonomy" id="438768"/>
    <lineage>
        <taxon>Eukaryota</taxon>
        <taxon>Fungi</taxon>
        <taxon>Dikarya</taxon>
        <taxon>Ascomycota</taxon>
        <taxon>Pezizomycotina</taxon>
        <taxon>Sordariomycetes</taxon>
        <taxon>Sordariomycetidae</taxon>
        <taxon>Sordariales</taxon>
        <taxon>Schizotheciaceae</taxon>
        <taxon>Echria</taxon>
    </lineage>
</organism>
<keyword evidence="4" id="KW-1185">Reference proteome</keyword>
<keyword evidence="1" id="KW-0812">Transmembrane</keyword>
<dbReference type="GO" id="GO:0005789">
    <property type="term" value="C:endoplasmic reticulum membrane"/>
    <property type="evidence" value="ECO:0007669"/>
    <property type="project" value="TreeGrafter"/>
</dbReference>
<comment type="caution">
    <text evidence="3">The sequence shown here is derived from an EMBL/GenBank/DDBJ whole genome shotgun (WGS) entry which is preliminary data.</text>
</comment>
<evidence type="ECO:0000256" key="2">
    <source>
        <dbReference type="SAM" id="SignalP"/>
    </source>
</evidence>
<gene>
    <name evidence="3" type="ORF">QBC47DRAFT_397408</name>
</gene>
<feature type="chain" id="PRO_5042537794" evidence="2">
    <location>
        <begin position="21"/>
        <end position="239"/>
    </location>
</feature>
<dbReference type="GO" id="GO:0000030">
    <property type="term" value="F:mannosyltransferase activity"/>
    <property type="evidence" value="ECO:0007669"/>
    <property type="project" value="TreeGrafter"/>
</dbReference>
<dbReference type="PANTHER" id="PTHR28022:SF1">
    <property type="entry name" value="GPI MANNOSYLTRANSFERASE 2 SUBUNIT PGA1"/>
    <property type="match status" value="1"/>
</dbReference>
<reference evidence="3" key="1">
    <citation type="submission" date="2023-06" db="EMBL/GenBank/DDBJ databases">
        <title>Genome-scale phylogeny and comparative genomics of the fungal order Sordariales.</title>
        <authorList>
            <consortium name="Lawrence Berkeley National Laboratory"/>
            <person name="Hensen N."/>
            <person name="Bonometti L."/>
            <person name="Westerberg I."/>
            <person name="Brannstrom I.O."/>
            <person name="Guillou S."/>
            <person name="Cros-Aarteil S."/>
            <person name="Calhoun S."/>
            <person name="Haridas S."/>
            <person name="Kuo A."/>
            <person name="Mondo S."/>
            <person name="Pangilinan J."/>
            <person name="Riley R."/>
            <person name="Labutti K."/>
            <person name="Andreopoulos B."/>
            <person name="Lipzen A."/>
            <person name="Chen C."/>
            <person name="Yanf M."/>
            <person name="Daum C."/>
            <person name="Ng V."/>
            <person name="Clum A."/>
            <person name="Steindorff A."/>
            <person name="Ohm R."/>
            <person name="Martin F."/>
            <person name="Silar P."/>
            <person name="Natvig D."/>
            <person name="Lalanne C."/>
            <person name="Gautier V."/>
            <person name="Ament-Velasquez S.L."/>
            <person name="Kruys A."/>
            <person name="Hutchinson M.I."/>
            <person name="Powell A.J."/>
            <person name="Barry K."/>
            <person name="Miller A.N."/>
            <person name="Grigoriev I.V."/>
            <person name="Debuchy R."/>
            <person name="Gladieux P."/>
            <person name="Thoren M.H."/>
            <person name="Johannesson H."/>
        </authorList>
    </citation>
    <scope>NUCLEOTIDE SEQUENCE</scope>
    <source>
        <strain evidence="3">PSN4</strain>
    </source>
</reference>
<keyword evidence="2" id="KW-0732">Signal</keyword>
<proteinExistence type="predicted"/>
<dbReference type="GO" id="GO:0031501">
    <property type="term" value="C:mannosyltransferase complex"/>
    <property type="evidence" value="ECO:0007669"/>
    <property type="project" value="TreeGrafter"/>
</dbReference>
<name>A0AAJ0FAJ2_9PEZI</name>
<feature type="signal peptide" evidence="2">
    <location>
        <begin position="1"/>
        <end position="20"/>
    </location>
</feature>
<keyword evidence="1" id="KW-0472">Membrane</keyword>
<sequence>MKPIPALTTCCLLLARQALANVEKTIFLGPRPVSIPLASPTLEDLHIDTLNPQNPWSLRTQLTAKFPSATSPEGYTTWLLLDSLTEGQRYEVRVCWPATQPTAFTLRTYELDTVFETPQLITSLNNYSLTRQPAEDSPARRAAGRHDTKERHASVLFLEILAAADYFTTDATLMQNPPPVDVDIILDPFLLNVLPRSLLPTVGYILVVAVAAILASQWTLTKLTSIIASANTSKSKKTQ</sequence>
<dbReference type="Pfam" id="PF10333">
    <property type="entry name" value="Pga1"/>
    <property type="match status" value="1"/>
</dbReference>
<feature type="transmembrane region" description="Helical" evidence="1">
    <location>
        <begin position="198"/>
        <end position="220"/>
    </location>
</feature>
<dbReference type="PANTHER" id="PTHR28022">
    <property type="entry name" value="GPI MANNOSYLTRANSFERASE 2 SUBUNIT PGA1"/>
    <property type="match status" value="1"/>
</dbReference>
<dbReference type="InterPro" id="IPR019433">
    <property type="entry name" value="GPI_ManTrfase_II_coact_Pga1"/>
</dbReference>
<evidence type="ECO:0000313" key="4">
    <source>
        <dbReference type="Proteomes" id="UP001239445"/>
    </source>
</evidence>
<dbReference type="AlphaFoldDB" id="A0AAJ0FAJ2"/>
<dbReference type="Proteomes" id="UP001239445">
    <property type="component" value="Unassembled WGS sequence"/>
</dbReference>
<protein>
    <submittedName>
        <fullName evidence="3">Uncharacterized protein</fullName>
    </submittedName>
</protein>
<accession>A0AAJ0FAJ2</accession>
<evidence type="ECO:0000313" key="3">
    <source>
        <dbReference type="EMBL" id="KAK1761441.1"/>
    </source>
</evidence>
<evidence type="ECO:0000256" key="1">
    <source>
        <dbReference type="SAM" id="Phobius"/>
    </source>
</evidence>
<dbReference type="EMBL" id="MU839827">
    <property type="protein sequence ID" value="KAK1761441.1"/>
    <property type="molecule type" value="Genomic_DNA"/>
</dbReference>
<keyword evidence="1" id="KW-1133">Transmembrane helix</keyword>
<dbReference type="GO" id="GO:0006506">
    <property type="term" value="P:GPI anchor biosynthetic process"/>
    <property type="evidence" value="ECO:0007669"/>
    <property type="project" value="TreeGrafter"/>
</dbReference>